<feature type="compositionally biased region" description="Basic and acidic residues" evidence="1">
    <location>
        <begin position="54"/>
        <end position="77"/>
    </location>
</feature>
<feature type="region of interest" description="Disordered" evidence="1">
    <location>
        <begin position="48"/>
        <end position="242"/>
    </location>
</feature>
<feature type="compositionally biased region" description="Basic and acidic residues" evidence="1">
    <location>
        <begin position="207"/>
        <end position="230"/>
    </location>
</feature>
<feature type="compositionally biased region" description="Basic and acidic residues" evidence="1">
    <location>
        <begin position="97"/>
        <end position="117"/>
    </location>
</feature>
<dbReference type="Proteomes" id="UP001497457">
    <property type="component" value="Chromosome 9rd"/>
</dbReference>
<accession>A0ABC9GNY0</accession>
<sequence length="242" mass="25927">MSVGVPPRAEQVEKEGDEGEHGEEPVEQVEAAGVKVCTVEPPMSMAAAAARGGVVDHLDEQATEPRRGAEDAEHDGAADGLHPGRRLAVEELEEPDEGGHVHDAQQEELRREPEHRHLGGAHAPAAAFHDGGDSERQDAGREPDAHALQVRDAAGVARGAAQPRHDRAVVDDQDDYLEDDGDDEEARRRDAGAAEAGVHGAALLHGQGEEQRDRDVAEDGAEEDGRHAQDDLGFLHLRHRAQ</sequence>
<protein>
    <submittedName>
        <fullName evidence="2">Uncharacterized protein</fullName>
    </submittedName>
</protein>
<feature type="compositionally biased region" description="Low complexity" evidence="1">
    <location>
        <begin position="150"/>
        <end position="162"/>
    </location>
</feature>
<proteinExistence type="predicted"/>
<evidence type="ECO:0000256" key="1">
    <source>
        <dbReference type="SAM" id="MobiDB-lite"/>
    </source>
</evidence>
<name>A0ABC9GNY0_9POAL</name>
<keyword evidence="3" id="KW-1185">Reference proteome</keyword>
<organism evidence="2 3">
    <name type="scientific">Urochloa decumbens</name>
    <dbReference type="NCBI Taxonomy" id="240449"/>
    <lineage>
        <taxon>Eukaryota</taxon>
        <taxon>Viridiplantae</taxon>
        <taxon>Streptophyta</taxon>
        <taxon>Embryophyta</taxon>
        <taxon>Tracheophyta</taxon>
        <taxon>Spermatophyta</taxon>
        <taxon>Magnoliopsida</taxon>
        <taxon>Liliopsida</taxon>
        <taxon>Poales</taxon>
        <taxon>Poaceae</taxon>
        <taxon>PACMAD clade</taxon>
        <taxon>Panicoideae</taxon>
        <taxon>Panicodae</taxon>
        <taxon>Paniceae</taxon>
        <taxon>Melinidinae</taxon>
        <taxon>Urochloa</taxon>
    </lineage>
</organism>
<reference evidence="2 3" key="2">
    <citation type="submission" date="2024-10" db="EMBL/GenBank/DDBJ databases">
        <authorList>
            <person name="Ryan C."/>
        </authorList>
    </citation>
    <scope>NUCLEOTIDE SEQUENCE [LARGE SCALE GENOMIC DNA]</scope>
</reference>
<feature type="compositionally biased region" description="Acidic residues" evidence="1">
    <location>
        <begin position="171"/>
        <end position="184"/>
    </location>
</feature>
<dbReference type="AlphaFoldDB" id="A0ABC9GNY0"/>
<gene>
    <name evidence="2" type="ORF">URODEC1_LOCUS117851</name>
</gene>
<evidence type="ECO:0000313" key="2">
    <source>
        <dbReference type="EMBL" id="CAL5097777.1"/>
    </source>
</evidence>
<feature type="compositionally biased region" description="Basic and acidic residues" evidence="1">
    <location>
        <begin position="130"/>
        <end position="145"/>
    </location>
</feature>
<reference evidence="3" key="1">
    <citation type="submission" date="2024-06" db="EMBL/GenBank/DDBJ databases">
        <authorList>
            <person name="Ryan C."/>
        </authorList>
    </citation>
    <scope>NUCLEOTIDE SEQUENCE [LARGE SCALE GENOMIC DNA]</scope>
</reference>
<dbReference type="EMBL" id="OZ075119">
    <property type="protein sequence ID" value="CAL5097777.1"/>
    <property type="molecule type" value="Genomic_DNA"/>
</dbReference>
<evidence type="ECO:0000313" key="3">
    <source>
        <dbReference type="Proteomes" id="UP001497457"/>
    </source>
</evidence>
<feature type="compositionally biased region" description="Low complexity" evidence="1">
    <location>
        <begin position="193"/>
        <end position="206"/>
    </location>
</feature>
<feature type="compositionally biased region" description="Acidic residues" evidence="1">
    <location>
        <begin position="15"/>
        <end position="27"/>
    </location>
</feature>
<feature type="region of interest" description="Disordered" evidence="1">
    <location>
        <begin position="1"/>
        <end position="34"/>
    </location>
</feature>